<organism evidence="3 4">
    <name type="scientific">Roseburia hominis</name>
    <dbReference type="NCBI Taxonomy" id="301301"/>
    <lineage>
        <taxon>Bacteria</taxon>
        <taxon>Bacillati</taxon>
        <taxon>Bacillota</taxon>
        <taxon>Clostridia</taxon>
        <taxon>Lachnospirales</taxon>
        <taxon>Lachnospiraceae</taxon>
        <taxon>Roseburia</taxon>
    </lineage>
</organism>
<feature type="transmembrane region" description="Helical" evidence="1">
    <location>
        <begin position="28"/>
        <end position="45"/>
    </location>
</feature>
<evidence type="ECO:0000313" key="3">
    <source>
        <dbReference type="EMBL" id="RGS40400.1"/>
    </source>
</evidence>
<accession>A0A395V652</accession>
<dbReference type="GO" id="GO:0030435">
    <property type="term" value="P:sporulation resulting in formation of a cellular spore"/>
    <property type="evidence" value="ECO:0007669"/>
    <property type="project" value="InterPro"/>
</dbReference>
<dbReference type="NCBIfam" id="TIGR02669">
    <property type="entry name" value="SpoIID_LytB"/>
    <property type="match status" value="1"/>
</dbReference>
<keyword evidence="1" id="KW-0812">Transmembrane</keyword>
<keyword evidence="1" id="KW-0472">Membrane</keyword>
<dbReference type="AlphaFoldDB" id="A0A395V652"/>
<proteinExistence type="predicted"/>
<protein>
    <submittedName>
        <fullName evidence="3">SpoIID/LytB domain-containing protein</fullName>
    </submittedName>
</protein>
<dbReference type="InterPro" id="IPR013486">
    <property type="entry name" value="SpoIID/LytB"/>
</dbReference>
<evidence type="ECO:0000313" key="4">
    <source>
        <dbReference type="Proteomes" id="UP000266172"/>
    </source>
</evidence>
<dbReference type="Pfam" id="PF08486">
    <property type="entry name" value="SpoIID"/>
    <property type="match status" value="1"/>
</dbReference>
<gene>
    <name evidence="3" type="ORF">DWX93_09790</name>
</gene>
<comment type="caution">
    <text evidence="3">The sequence shown here is derived from an EMBL/GenBank/DDBJ whole genome shotgun (WGS) entry which is preliminary data.</text>
</comment>
<evidence type="ECO:0000256" key="1">
    <source>
        <dbReference type="SAM" id="Phobius"/>
    </source>
</evidence>
<evidence type="ECO:0000259" key="2">
    <source>
        <dbReference type="Pfam" id="PF08486"/>
    </source>
</evidence>
<dbReference type="InterPro" id="IPR013693">
    <property type="entry name" value="SpoIID/LytB_N"/>
</dbReference>
<name>A0A395V652_9FIRM</name>
<dbReference type="Proteomes" id="UP000266172">
    <property type="component" value="Unassembled WGS sequence"/>
</dbReference>
<keyword evidence="1" id="KW-1133">Transmembrane helix</keyword>
<dbReference type="EMBL" id="QRVL01000007">
    <property type="protein sequence ID" value="RGS40400.1"/>
    <property type="molecule type" value="Genomic_DNA"/>
</dbReference>
<sequence>MEDLLGSYNNGQGDFFMRKKWKHYIDRMLTFALIGILLPLFITIICQRMRLEEVIYGTYNAITETAEREGGEELEEQLPFILAKEIRADAEDAALMAQCVIARTTLYDAAARGEEQPAAFSEEELRQALGETYEKAMERLETCVEKTSGQVLSWNGGYAYAAYHAISAGSTRDMSRSAEAAVPYLPAVECPADLTAEGTLSVIYCEETDILKRCGEHFAEADVSAVSEIQVTERDAAGYVQQVMLGEYACTGEAFREAMGWNSACFTITQMGENVRIVTRGLGHGYGLSQNEARAMAQEGTSYEEILQYFFPGTALVTADQIK</sequence>
<reference evidence="3 4" key="1">
    <citation type="submission" date="2018-08" db="EMBL/GenBank/DDBJ databases">
        <title>A genome reference for cultivated species of the human gut microbiota.</title>
        <authorList>
            <person name="Zou Y."/>
            <person name="Xue W."/>
            <person name="Luo G."/>
        </authorList>
    </citation>
    <scope>NUCLEOTIDE SEQUENCE [LARGE SCALE GENOMIC DNA]</scope>
    <source>
        <strain evidence="3 4">AF22-12AC</strain>
    </source>
</reference>
<feature type="domain" description="Sporulation stage II protein D amidase enhancer LytB N-terminal" evidence="2">
    <location>
        <begin position="73"/>
        <end position="154"/>
    </location>
</feature>